<dbReference type="Pfam" id="PF00595">
    <property type="entry name" value="PDZ"/>
    <property type="match status" value="1"/>
</dbReference>
<dbReference type="NCBIfam" id="TIGR02037">
    <property type="entry name" value="degP_htrA_DO"/>
    <property type="match status" value="1"/>
</dbReference>
<dbReference type="EC" id="3.4.21.107" evidence="9"/>
<feature type="domain" description="PDZ" evidence="8">
    <location>
        <begin position="352"/>
        <end position="423"/>
    </location>
</feature>
<evidence type="ECO:0000256" key="5">
    <source>
        <dbReference type="ARBA" id="ARBA00022825"/>
    </source>
</evidence>
<keyword evidence="1 9" id="KW-0645">Protease</keyword>
<keyword evidence="10" id="KW-1185">Reference proteome</keyword>
<feature type="region of interest" description="Disordered" evidence="6">
    <location>
        <begin position="462"/>
        <end position="482"/>
    </location>
</feature>
<accession>A0ABU8BBF0</accession>
<dbReference type="CDD" id="cd10839">
    <property type="entry name" value="cpPDZ1_DegP-like"/>
    <property type="match status" value="1"/>
</dbReference>
<dbReference type="EMBL" id="JAZHRV010000001">
    <property type="protein sequence ID" value="MEH2555869.1"/>
    <property type="molecule type" value="Genomic_DNA"/>
</dbReference>
<dbReference type="SUPFAM" id="SSF50494">
    <property type="entry name" value="Trypsin-like serine proteases"/>
    <property type="match status" value="1"/>
</dbReference>
<feature type="compositionally biased region" description="Basic and acidic residues" evidence="6">
    <location>
        <begin position="464"/>
        <end position="474"/>
    </location>
</feature>
<name>A0ABU8BBF0_9BRAD</name>
<dbReference type="InterPro" id="IPR036034">
    <property type="entry name" value="PDZ_sf"/>
</dbReference>
<dbReference type="InterPro" id="IPR001478">
    <property type="entry name" value="PDZ"/>
</dbReference>
<dbReference type="PRINTS" id="PR00834">
    <property type="entry name" value="PROTEASES2C"/>
</dbReference>
<dbReference type="InterPro" id="IPR001940">
    <property type="entry name" value="Peptidase_S1C"/>
</dbReference>
<dbReference type="GO" id="GO:0008233">
    <property type="term" value="F:peptidase activity"/>
    <property type="evidence" value="ECO:0007669"/>
    <property type="project" value="UniProtKB-KW"/>
</dbReference>
<sequence length="575" mass="59391">MARNDHNNVARKLYAGCQAILEVHFQTLIPKPASCNAGNPIYGGVRLCAQSSSWRFFVMDQRNLVSHGQRKRSLFSARKVALMASVVTGLAMYGFSASPDRIDILGSAAHAQAANAASGATQQPLGFADVVERVKPSVISVKVTMKDKAADASNKDDVDEQGSPMERFFRQFGGPNGEFQNPERNGRHGTMGQGSGFFISSDGYAVTNNHVVEGADKVEVTTDAGKTYTAKVVGTDPRTDLALIKVEGNSDFSFAKLSAGKARIGDWVLAVGNPFGLGGTVTAGIVSARGRDIGSGPYDDFIQIDAPVNKGNSGGPTFNMQGEVVGVNTAIYSPSGGSVGIAFSIPAATVKNVIAQLKDKGNVSRGWIGVQVQPVTQDIADGMGLKQAQGALVADPQKDGPAAKAGVEAGDIITAVNGQSVKDARELARIIGGFAPGSTVKLDVLRNGKSKVVSLTLGQLPNDRQAKADSEGEGKGSGNGTDVAQLGLTVAPAGKVDGAAKEGVVITKVEPKSAAANRGVKKGDVILEIAGKNVAKPGDVGAALEAARADKKSSVLMRLRSGDGSHYVAVPLANG</sequence>
<dbReference type="Gene3D" id="2.40.10.120">
    <property type="match status" value="1"/>
</dbReference>
<evidence type="ECO:0000256" key="3">
    <source>
        <dbReference type="ARBA" id="ARBA00022737"/>
    </source>
</evidence>
<evidence type="ECO:0000313" key="9">
    <source>
        <dbReference type="EMBL" id="MEH2555869.1"/>
    </source>
</evidence>
<dbReference type="GO" id="GO:0006508">
    <property type="term" value="P:proteolysis"/>
    <property type="evidence" value="ECO:0007669"/>
    <property type="project" value="UniProtKB-KW"/>
</dbReference>
<dbReference type="SUPFAM" id="SSF50156">
    <property type="entry name" value="PDZ domain-like"/>
    <property type="match status" value="2"/>
</dbReference>
<evidence type="ECO:0000256" key="4">
    <source>
        <dbReference type="ARBA" id="ARBA00022801"/>
    </source>
</evidence>
<evidence type="ECO:0000256" key="2">
    <source>
        <dbReference type="ARBA" id="ARBA00022729"/>
    </source>
</evidence>
<dbReference type="Pfam" id="PF13180">
    <property type="entry name" value="PDZ_2"/>
    <property type="match status" value="1"/>
</dbReference>
<dbReference type="Pfam" id="PF13365">
    <property type="entry name" value="Trypsin_2"/>
    <property type="match status" value="1"/>
</dbReference>
<proteinExistence type="predicted"/>
<reference evidence="9 10" key="1">
    <citation type="submission" date="2024-02" db="EMBL/GenBank/DDBJ databases">
        <title>Adaptive strategies in a cosmopolitan and abundant soil bacterium.</title>
        <authorList>
            <person name="Carini P."/>
        </authorList>
    </citation>
    <scope>NUCLEOTIDE SEQUENCE [LARGE SCALE GENOMIC DNA]</scope>
    <source>
        <strain evidence="9 10">AZCC 1608</strain>
    </source>
</reference>
<keyword evidence="7" id="KW-0472">Membrane</keyword>
<evidence type="ECO:0000256" key="1">
    <source>
        <dbReference type="ARBA" id="ARBA00022670"/>
    </source>
</evidence>
<evidence type="ECO:0000259" key="8">
    <source>
        <dbReference type="PROSITE" id="PS50106"/>
    </source>
</evidence>
<dbReference type="SMART" id="SM00228">
    <property type="entry name" value="PDZ"/>
    <property type="match status" value="2"/>
</dbReference>
<keyword evidence="4 9" id="KW-0378">Hydrolase</keyword>
<feature type="domain" description="PDZ" evidence="8">
    <location>
        <begin position="479"/>
        <end position="534"/>
    </location>
</feature>
<comment type="caution">
    <text evidence="9">The sequence shown here is derived from an EMBL/GenBank/DDBJ whole genome shotgun (WGS) entry which is preliminary data.</text>
</comment>
<keyword evidence="7" id="KW-1133">Transmembrane helix</keyword>
<feature type="transmembrane region" description="Helical" evidence="7">
    <location>
        <begin position="80"/>
        <end position="97"/>
    </location>
</feature>
<dbReference type="PANTHER" id="PTHR43343">
    <property type="entry name" value="PEPTIDASE S12"/>
    <property type="match status" value="1"/>
</dbReference>
<dbReference type="InterPro" id="IPR011782">
    <property type="entry name" value="Pept_S1C_Do"/>
</dbReference>
<keyword evidence="7" id="KW-0812">Transmembrane</keyword>
<evidence type="ECO:0000313" key="10">
    <source>
        <dbReference type="Proteomes" id="UP001364224"/>
    </source>
</evidence>
<dbReference type="PROSITE" id="PS50106">
    <property type="entry name" value="PDZ"/>
    <property type="match status" value="2"/>
</dbReference>
<protein>
    <submittedName>
        <fullName evidence="9">Serine protease Do</fullName>
        <ecNumber evidence="9">3.4.21.107</ecNumber>
    </submittedName>
</protein>
<keyword evidence="5" id="KW-0720">Serine protease</keyword>
<dbReference type="InterPro" id="IPR051201">
    <property type="entry name" value="Chloro_Bact_Ser_Proteases"/>
</dbReference>
<dbReference type="InterPro" id="IPR009003">
    <property type="entry name" value="Peptidase_S1_PA"/>
</dbReference>
<dbReference type="Gene3D" id="2.30.42.10">
    <property type="match status" value="2"/>
</dbReference>
<evidence type="ECO:0000256" key="6">
    <source>
        <dbReference type="SAM" id="MobiDB-lite"/>
    </source>
</evidence>
<keyword evidence="2" id="KW-0732">Signal</keyword>
<organism evidence="9 10">
    <name type="scientific">Bradyrhizobium algeriense</name>
    <dbReference type="NCBI Taxonomy" id="634784"/>
    <lineage>
        <taxon>Bacteria</taxon>
        <taxon>Pseudomonadati</taxon>
        <taxon>Pseudomonadota</taxon>
        <taxon>Alphaproteobacteria</taxon>
        <taxon>Hyphomicrobiales</taxon>
        <taxon>Nitrobacteraceae</taxon>
        <taxon>Bradyrhizobium</taxon>
    </lineage>
</organism>
<dbReference type="PANTHER" id="PTHR43343:SF3">
    <property type="entry name" value="PROTEASE DO-LIKE 8, CHLOROPLASTIC"/>
    <property type="match status" value="1"/>
</dbReference>
<gene>
    <name evidence="9" type="ORF">V1286_003398</name>
</gene>
<evidence type="ECO:0000256" key="7">
    <source>
        <dbReference type="SAM" id="Phobius"/>
    </source>
</evidence>
<keyword evidence="3" id="KW-0677">Repeat</keyword>
<dbReference type="Proteomes" id="UP001364224">
    <property type="component" value="Unassembled WGS sequence"/>
</dbReference>